<feature type="domain" description="DUF4347" evidence="5">
    <location>
        <begin position="21"/>
        <end position="184"/>
    </location>
</feature>
<dbReference type="GO" id="GO:0005509">
    <property type="term" value="F:calcium ion binding"/>
    <property type="evidence" value="ECO:0007669"/>
    <property type="project" value="InterPro"/>
</dbReference>
<dbReference type="EMBL" id="CP003614">
    <property type="protein sequence ID" value="AFZ07818.1"/>
    <property type="molecule type" value="Genomic_DNA"/>
</dbReference>
<dbReference type="Proteomes" id="UP000010478">
    <property type="component" value="Chromosome"/>
</dbReference>
<feature type="region of interest" description="Disordered" evidence="3">
    <location>
        <begin position="698"/>
        <end position="726"/>
    </location>
</feature>
<dbReference type="Pfam" id="PF14252">
    <property type="entry name" value="DUF4347"/>
    <property type="match status" value="1"/>
</dbReference>
<feature type="compositionally biased region" description="Polar residues" evidence="3">
    <location>
        <begin position="1310"/>
        <end position="1331"/>
    </location>
</feature>
<feature type="compositionally biased region" description="Low complexity" evidence="3">
    <location>
        <begin position="1673"/>
        <end position="1684"/>
    </location>
</feature>
<dbReference type="HOGENOM" id="CLU_230486_0_0_3"/>
<dbReference type="InterPro" id="IPR013320">
    <property type="entry name" value="ConA-like_dom_sf"/>
</dbReference>
<comment type="subcellular location">
    <subcellularLocation>
        <location evidence="1">Secreted</location>
    </subcellularLocation>
</comment>
<evidence type="ECO:0000313" key="7">
    <source>
        <dbReference type="Proteomes" id="UP000010478"/>
    </source>
</evidence>
<evidence type="ECO:0000259" key="4">
    <source>
        <dbReference type="Pfam" id="PF01345"/>
    </source>
</evidence>
<evidence type="ECO:0000313" key="6">
    <source>
        <dbReference type="EMBL" id="AFZ07818.1"/>
    </source>
</evidence>
<dbReference type="Pfam" id="PF17963">
    <property type="entry name" value="Big_9"/>
    <property type="match status" value="1"/>
</dbReference>
<feature type="compositionally biased region" description="Low complexity" evidence="3">
    <location>
        <begin position="941"/>
        <end position="966"/>
    </location>
</feature>
<dbReference type="InterPro" id="IPR025592">
    <property type="entry name" value="DUF4347"/>
</dbReference>
<dbReference type="PANTHER" id="PTHR38340">
    <property type="entry name" value="S-LAYER PROTEIN"/>
    <property type="match status" value="1"/>
</dbReference>
<dbReference type="PANTHER" id="PTHR38340:SF1">
    <property type="entry name" value="S-LAYER PROTEIN"/>
    <property type="match status" value="1"/>
</dbReference>
<dbReference type="SUPFAM" id="SSF51120">
    <property type="entry name" value="beta-Roll"/>
    <property type="match status" value="5"/>
</dbReference>
<feature type="region of interest" description="Disordered" evidence="3">
    <location>
        <begin position="1427"/>
        <end position="1449"/>
    </location>
</feature>
<feature type="compositionally biased region" description="Pro residues" evidence="3">
    <location>
        <begin position="967"/>
        <end position="1070"/>
    </location>
</feature>
<dbReference type="Gene3D" id="2.150.10.10">
    <property type="entry name" value="Serralysin-like metalloprotease, C-terminal"/>
    <property type="match status" value="6"/>
</dbReference>
<feature type="compositionally biased region" description="Polar residues" evidence="3">
    <location>
        <begin position="1663"/>
        <end position="1672"/>
    </location>
</feature>
<dbReference type="InterPro" id="IPR001434">
    <property type="entry name" value="OmcB-like_DUF11"/>
</dbReference>
<dbReference type="InterPro" id="IPR047589">
    <property type="entry name" value="DUF11_rpt"/>
</dbReference>
<dbReference type="Pfam" id="PF00353">
    <property type="entry name" value="HemolysinCabind"/>
    <property type="match status" value="11"/>
</dbReference>
<feature type="compositionally biased region" description="Polar residues" evidence="3">
    <location>
        <begin position="1427"/>
        <end position="1444"/>
    </location>
</feature>
<feature type="compositionally biased region" description="Polar residues" evidence="3">
    <location>
        <begin position="1191"/>
        <end position="1208"/>
    </location>
</feature>
<dbReference type="PRINTS" id="PR01217">
    <property type="entry name" value="PRICHEXTENSN"/>
</dbReference>
<evidence type="ECO:0000256" key="2">
    <source>
        <dbReference type="ARBA" id="ARBA00022525"/>
    </source>
</evidence>
<feature type="compositionally biased region" description="Low complexity" evidence="3">
    <location>
        <begin position="821"/>
        <end position="838"/>
    </location>
</feature>
<dbReference type="Gene3D" id="2.60.120.200">
    <property type="match status" value="1"/>
</dbReference>
<evidence type="ECO:0000256" key="3">
    <source>
        <dbReference type="SAM" id="MobiDB-lite"/>
    </source>
</evidence>
<feature type="compositionally biased region" description="Low complexity" evidence="3">
    <location>
        <begin position="1544"/>
        <end position="1566"/>
    </location>
</feature>
<dbReference type="PROSITE" id="PS00330">
    <property type="entry name" value="HEMOLYSIN_CALCIUM"/>
    <property type="match status" value="5"/>
</dbReference>
<feature type="domain" description="DUF11" evidence="4">
    <location>
        <begin position="731"/>
        <end position="843"/>
    </location>
</feature>
<dbReference type="eggNOG" id="COG2931">
    <property type="taxonomic scope" value="Bacteria"/>
</dbReference>
<proteinExistence type="predicted"/>
<accession>K9VI87</accession>
<keyword evidence="2" id="KW-0964">Secreted</keyword>
<dbReference type="NCBIfam" id="TIGR01451">
    <property type="entry name" value="B_ant_repeat"/>
    <property type="match status" value="4"/>
</dbReference>
<feature type="region of interest" description="Disordered" evidence="3">
    <location>
        <begin position="818"/>
        <end position="846"/>
    </location>
</feature>
<dbReference type="InterPro" id="IPR001343">
    <property type="entry name" value="Hemolysn_Ca-bd"/>
</dbReference>
<organism evidence="6 7">
    <name type="scientific">Phormidium nigroviride PCC 7112</name>
    <dbReference type="NCBI Taxonomy" id="179408"/>
    <lineage>
        <taxon>Bacteria</taxon>
        <taxon>Bacillati</taxon>
        <taxon>Cyanobacteriota</taxon>
        <taxon>Cyanophyceae</taxon>
        <taxon>Oscillatoriophycideae</taxon>
        <taxon>Oscillatoriales</taxon>
        <taxon>Oscillatoriaceae</taxon>
        <taxon>Phormidium</taxon>
    </lineage>
</organism>
<dbReference type="GO" id="GO:0005576">
    <property type="term" value="C:extracellular region"/>
    <property type="evidence" value="ECO:0007669"/>
    <property type="project" value="UniProtKB-SubCell"/>
</dbReference>
<dbReference type="KEGG" id="oni:Osc7112_3447"/>
<name>K9VI87_9CYAN</name>
<feature type="compositionally biased region" description="Low complexity" evidence="3">
    <location>
        <begin position="701"/>
        <end position="718"/>
    </location>
</feature>
<dbReference type="InterPro" id="IPR011049">
    <property type="entry name" value="Serralysin-like_metalloprot_C"/>
</dbReference>
<dbReference type="InterPro" id="IPR050557">
    <property type="entry name" value="RTX_toxin/Mannuronan_C5-epim"/>
</dbReference>
<sequence length="2623" mass="265939">METKILRQASHKAETAVRINLAIVDSKVENYQEFLRGVKRDTEVILLDRTRDGIEQITEILGQRNSITSLHIVSHGREAAVEIGRAELNIDNLETYSNQLQQWGKALSESGSILLYGCNVAAGESGIKFIQKLSEITGANIAASNNLTGSAALGGDWELKITTGQINTEIAFEKEVLEGYTSVLATLAAEEFKNSTVIGPWIYGVGNTLTTNPGLTAGSTQNLSGVIPALGTGDTPGTGTLRLTSNEFNQAAFVIYNNPISATEGLKITFDFFAYNRGTVPAPDGSLLGADGISFFLIDGTATPTKAGGFGGSLGYAQNTNTPASSGISGGYLGVGLDEFGNYSNNNAGRVGGPGQRPDSIGLRGSESTSYNFLSTTSVAIGIDNKDTTIRAAAKRTVQITLFPTNSATPNRLTVGFDFNGNGIFEANETPITISNLATLNGGEVPRTFKFGFAASTGGNTNIHEVNNVIVESIDPPTLVADVSIVKKGPLYAIPNSTITYTITSTNNGPNSAESVLIQDPLPEGLTFVSTDNNGTFNPTTRTVIWPAIPTLANGASEIRTITATVSPTVTAPLTNTAYSTSSTFDPDLGNNNSSQPISQVSTTIVAALADLVTTKTGTTAAAPGERVTYTISTVNNGPSTAENVTITDTILPNLTGVIPSNGGVYDPATGIVTFAAGSVTNTATVTNTVSFIAPASGSVSNTARSTSTTTDPTPANNQATFTTPLTPSADLVTTKSGTVAAAPGERVTYTISTVNNGPSTAENVTITDTILPNLTGVIPSNGGVYDPATGIVTFAAGSVTNTATVTNTVSFIAPASGSVSNTARSTSTTTDPTPANNQATFTTPLTPSADLVTTKSGTAAAAPGERVTYTISTVNNGPSTAENVTITDTILPNLTGVIPSNGGVYDPATGIVTFAAGSVTNTATVTNTVSFIAPASGSVSNTARSTSTTTDPTPANNQATFTTPLTPTPTTPTPTPTPTTPTPTPTPTTPTPTPTPTTPTPTPTPTTPTPTPTPTTPTPTPTPTTPTPTPTPTTPTPTPTPTTPTPTPTPTTPTPTPTPTTPTPTPTPTTPTDNQPPLANNANSSLGPNSSQLVTGLGGSDPDGSIASYTINTLPSPDQAVLFLGDPANGGVPVTPGQVLTPAQLQQLFFQTTGNFTGANFTYSATDNSGASSPAVATVAAILPTDNQPPVANNANSSLGPNSSQLVTGLGGSDPDGSIASYTINTLPSPDQAVLFLGDPANGGVPVTPGQVLTPAQLQQLFFQTTGNFTGANFTYSATDNSGASSPAVATVAAILRPGAPTPTPTPTDNQPPVANNANSSLGPNSSQLVTGLGGSDPDGSIASYTINTLPSPDQAVLFLGDPANGGVPVTPGQVLTPAQLQQLFFQTTGNFTGANFTYSATDNSGASSPAVATVAAILPTDNQPPVANNANSSLGPNSSQLVTGLGGSDPDGSIASYTINTLPSPDQAVLFLGDPANGGVPVTPGQVLTPAQLQQLFFQTTGSFTGANFTYSATDNSGASSPAVATVAAILRPGAPTPTPTPTDNQPPLANNSNSSLGPNSSRLVTGLGGRDPDGSIASYTINTLPSPDQAVLFLGDPANGGVPVTPGQVLTPAQLQQLFFQTTGSFTGANFTYSATDNSGAISPPATATVAGLIAPTPLTPTDNQPPVANNSNSSLGPNSSRLVTGLGGRDPDGSIASYTINTLPPAAQGVLFLGDPANGGVPVTPGQVLTPEQLGQLFFQSTGDFTGATFSYSATDSNGATSPLATATLGSTGATPTPNPLNLPPVTNNANFTVDPNSSARVPGLGGSDPDGSIASYTINTLPPAAQGILFLGDPANGGVAVTPGQVLTPEQIGQLFFQSTGDFTGANFSYSATDNSGATSPATATVAAISPTSNQPPSINNVNFTVPTDGIVQVLGLGGSDPDGSIVSYTITRVPPANQGVLFLSDSVNGDIPVTAGQVLTPAQIGQLFFVATVDFNGATFSYTATDNLGKVSPASATVAAILRPVGTVPPLIPTPTPTPAPGISNPIGEADTDCQCSPIIEKPGINFAPPQQPPAVGFVRPISQFSEGQTTKGSDGDDFIADTKGNQKIVGFKGNDLLLGEDGADEIYGNEGNDRIFGGTGTDIVYGDEGNDIVFAGKQNDWIAGDLGSDTLFGDRGADTILGDTGQNNSQSPDDARDLIFGGEGADLINGNEGEDTIHSGKGDDIALGGKENDLIWGELGSDTLFGGIGSDSLFGGIRDQRASDSQGRDLLYGGFGNDFLHGQQDNDTLVAGKDNDRAYGGKGNDIIYGQLGSDTLYGGEGADTLLGDSGSSQSIGDLGEQDLIFGDSGNDIIGGGHGNDTVQAGKGNDCVWGGKNNDLIWGEIGSDTLVGDSGDDTMYGGARSRVQDVGGRDLLFGGIGADVLFGDEGDDTISGGQDNDLIYGGKANDLIHGDLGDDLIYGGDGSDELCGDEGNDTIYGDRADNRGVSVGANDQQDCINGGDGNDLLYGNEGQDTINGDAGSDTLIGGKDNDLLNGGAGDDWLFGGLGEDTLIGGIGSDRFVLNGQGGTDTVINFEVGVDKFVLSDGLSFQQLQFSATPNGTLLLVAGTDRVLANLVGVKGAIGSSDFLPNLSEL</sequence>
<feature type="region of interest" description="Disordered" evidence="3">
    <location>
        <begin position="937"/>
        <end position="1102"/>
    </location>
</feature>
<evidence type="ECO:0000256" key="1">
    <source>
        <dbReference type="ARBA" id="ARBA00004613"/>
    </source>
</evidence>
<reference evidence="6 7" key="1">
    <citation type="submission" date="2012-05" db="EMBL/GenBank/DDBJ databases">
        <title>Finished chromosome of genome of Oscillatoria sp. PCC 7112.</title>
        <authorList>
            <consortium name="US DOE Joint Genome Institute"/>
            <person name="Gugger M."/>
            <person name="Coursin T."/>
            <person name="Rippka R."/>
            <person name="Tandeau De Marsac N."/>
            <person name="Huntemann M."/>
            <person name="Wei C.-L."/>
            <person name="Han J."/>
            <person name="Detter J.C."/>
            <person name="Han C."/>
            <person name="Tapia R."/>
            <person name="Davenport K."/>
            <person name="Daligault H."/>
            <person name="Erkkila T."/>
            <person name="Gu W."/>
            <person name="Munk A.C.C."/>
            <person name="Teshima H."/>
            <person name="Xu Y."/>
            <person name="Chain P."/>
            <person name="Chen A."/>
            <person name="Krypides N."/>
            <person name="Mavromatis K."/>
            <person name="Markowitz V."/>
            <person name="Szeto E."/>
            <person name="Ivanova N."/>
            <person name="Mikhailova N."/>
            <person name="Ovchinnikova G."/>
            <person name="Pagani I."/>
            <person name="Pati A."/>
            <person name="Goodwin L."/>
            <person name="Peters L."/>
            <person name="Pitluck S."/>
            <person name="Woyke T."/>
            <person name="Kerfeld C."/>
        </authorList>
    </citation>
    <scope>NUCLEOTIDE SEQUENCE [LARGE SCALE GENOMIC DNA]</scope>
    <source>
        <strain evidence="6 7">PCC 7112</strain>
    </source>
</reference>
<dbReference type="RefSeq" id="WP_015177081.1">
    <property type="nucleotide sequence ID" value="NZ_CAWLHL010000001.1"/>
</dbReference>
<keyword evidence="7" id="KW-1185">Reference proteome</keyword>
<feature type="domain" description="DUF11" evidence="4">
    <location>
        <begin position="493"/>
        <end position="596"/>
    </location>
</feature>
<feature type="region of interest" description="Disordered" evidence="3">
    <location>
        <begin position="1660"/>
        <end position="1694"/>
    </location>
</feature>
<dbReference type="Pfam" id="PF01345">
    <property type="entry name" value="DUF11"/>
    <property type="match status" value="4"/>
</dbReference>
<dbReference type="eggNOG" id="COG1361">
    <property type="taxonomic scope" value="Bacteria"/>
</dbReference>
<evidence type="ECO:0000259" key="5">
    <source>
        <dbReference type="Pfam" id="PF14252"/>
    </source>
</evidence>
<feature type="region of interest" description="Disordered" evidence="3">
    <location>
        <begin position="1534"/>
        <end position="1574"/>
    </location>
</feature>
<dbReference type="STRING" id="179408.Osc7112_3447"/>
<dbReference type="InterPro" id="IPR018511">
    <property type="entry name" value="Hemolysin-typ_Ca-bd_CS"/>
</dbReference>
<dbReference type="Gene3D" id="2.60.40.1170">
    <property type="entry name" value="Mu homology domain, subdomain B"/>
    <property type="match status" value="1"/>
</dbReference>
<protein>
    <submittedName>
        <fullName evidence="6">Conserved repeat domain protein</fullName>
    </submittedName>
</protein>
<feature type="region of interest" description="Disordered" evidence="3">
    <location>
        <begin position="1191"/>
        <end position="1213"/>
    </location>
</feature>
<dbReference type="SUPFAM" id="SSF49899">
    <property type="entry name" value="Concanavalin A-like lectins/glucanases"/>
    <property type="match status" value="1"/>
</dbReference>
<gene>
    <name evidence="6" type="ORF">Osc7112_3447</name>
</gene>
<feature type="compositionally biased region" description="Polar residues" evidence="3">
    <location>
        <begin position="1074"/>
        <end position="1095"/>
    </location>
</feature>
<feature type="domain" description="DUF11" evidence="4">
    <location>
        <begin position="851"/>
        <end position="963"/>
    </location>
</feature>
<dbReference type="PATRIC" id="fig|179408.3.peg.4237"/>
<feature type="domain" description="DUF11" evidence="4">
    <location>
        <begin position="611"/>
        <end position="723"/>
    </location>
</feature>
<dbReference type="PRINTS" id="PR00313">
    <property type="entry name" value="CABNDNGRPT"/>
</dbReference>
<feature type="region of interest" description="Disordered" evidence="3">
    <location>
        <begin position="1298"/>
        <end position="1335"/>
    </location>
</feature>